<dbReference type="Gene3D" id="3.40.50.2300">
    <property type="match status" value="1"/>
</dbReference>
<dbReference type="GO" id="GO:0000160">
    <property type="term" value="P:phosphorelay signal transduction system"/>
    <property type="evidence" value="ECO:0007669"/>
    <property type="project" value="InterPro"/>
</dbReference>
<protein>
    <recommendedName>
        <fullName evidence="2">Response regulatory domain-containing protein</fullName>
    </recommendedName>
</protein>
<feature type="non-terminal residue" evidence="3">
    <location>
        <position position="124"/>
    </location>
</feature>
<keyword evidence="1" id="KW-0597">Phosphoprotein</keyword>
<dbReference type="InterPro" id="IPR001789">
    <property type="entry name" value="Sig_transdc_resp-reg_receiver"/>
</dbReference>
<evidence type="ECO:0000313" key="3">
    <source>
        <dbReference type="EMBL" id="SVE08818.1"/>
    </source>
</evidence>
<dbReference type="SUPFAM" id="SSF52172">
    <property type="entry name" value="CheY-like"/>
    <property type="match status" value="1"/>
</dbReference>
<evidence type="ECO:0000259" key="2">
    <source>
        <dbReference type="PROSITE" id="PS50110"/>
    </source>
</evidence>
<dbReference type="EMBL" id="UINC01193277">
    <property type="protein sequence ID" value="SVE08818.1"/>
    <property type="molecule type" value="Genomic_DNA"/>
</dbReference>
<dbReference type="Pfam" id="PF00072">
    <property type="entry name" value="Response_reg"/>
    <property type="match status" value="1"/>
</dbReference>
<dbReference type="SMART" id="SM00448">
    <property type="entry name" value="REC"/>
    <property type="match status" value="1"/>
</dbReference>
<evidence type="ECO:0000256" key="1">
    <source>
        <dbReference type="ARBA" id="ARBA00022553"/>
    </source>
</evidence>
<dbReference type="AlphaFoldDB" id="A0A383ANX4"/>
<dbReference type="PROSITE" id="PS50110">
    <property type="entry name" value="RESPONSE_REGULATORY"/>
    <property type="match status" value="1"/>
</dbReference>
<dbReference type="PANTHER" id="PTHR44591">
    <property type="entry name" value="STRESS RESPONSE REGULATOR PROTEIN 1"/>
    <property type="match status" value="1"/>
</dbReference>
<feature type="non-terminal residue" evidence="3">
    <location>
        <position position="1"/>
    </location>
</feature>
<dbReference type="PANTHER" id="PTHR44591:SF21">
    <property type="entry name" value="TWO-COMPONENT RESPONSE REGULATOR"/>
    <property type="match status" value="1"/>
</dbReference>
<organism evidence="3">
    <name type="scientific">marine metagenome</name>
    <dbReference type="NCBI Taxonomy" id="408172"/>
    <lineage>
        <taxon>unclassified sequences</taxon>
        <taxon>metagenomes</taxon>
        <taxon>ecological metagenomes</taxon>
    </lineage>
</organism>
<dbReference type="InterPro" id="IPR050595">
    <property type="entry name" value="Bact_response_regulator"/>
</dbReference>
<gene>
    <name evidence="3" type="ORF">METZ01_LOCUS461672</name>
</gene>
<feature type="domain" description="Response regulatory" evidence="2">
    <location>
        <begin position="3"/>
        <end position="119"/>
    </location>
</feature>
<proteinExistence type="predicted"/>
<name>A0A383ANX4_9ZZZZ</name>
<sequence length="124" mass="13681">VPSILIVDDEPNMRITVSQLLVDENYEVDLAESAEQAIEMLSESGAQYLMMITDARLGGMSGYDLLKRTATDWPAMPVIIITAFATPKLAVEAIQSGAIDYLSKPFAPEELLHAVERCRETHDL</sequence>
<accession>A0A383ANX4</accession>
<reference evidence="3" key="1">
    <citation type="submission" date="2018-05" db="EMBL/GenBank/DDBJ databases">
        <authorList>
            <person name="Lanie J.A."/>
            <person name="Ng W.-L."/>
            <person name="Kazmierczak K.M."/>
            <person name="Andrzejewski T.M."/>
            <person name="Davidsen T.M."/>
            <person name="Wayne K.J."/>
            <person name="Tettelin H."/>
            <person name="Glass J.I."/>
            <person name="Rusch D."/>
            <person name="Podicherti R."/>
            <person name="Tsui H.-C.T."/>
            <person name="Winkler M.E."/>
        </authorList>
    </citation>
    <scope>NUCLEOTIDE SEQUENCE</scope>
</reference>
<dbReference type="InterPro" id="IPR011006">
    <property type="entry name" value="CheY-like_superfamily"/>
</dbReference>